<proteinExistence type="predicted"/>
<sequence>MSHKQRQELCFTFQTDSSSLSPAPERSRTSRNNNPVVRPVSSLHQQLVPVVSRESIGKKRKTEINTKYQHSSLSSESVMTGCAQEKLQCHLLRLFQRQDLQNRREDKKERKGRRHRAERRRPTQAENKGKGAGTDEHGQTSQHAFNIAAAPSFFLQVRYSILHAFLGCNLLLFK</sequence>
<dbReference type="EMBL" id="RCHU02000001">
    <property type="protein sequence ID" value="KAL3610896.1"/>
    <property type="molecule type" value="Genomic_DNA"/>
</dbReference>
<comment type="caution">
    <text evidence="1">The sequence shown here is derived from an EMBL/GenBank/DDBJ whole genome shotgun (WGS) entry which is preliminary data.</text>
</comment>
<keyword evidence="2" id="KW-1185">Reference proteome</keyword>
<accession>A0ACC4D2B4</accession>
<organism evidence="1 2">
    <name type="scientific">Populus alba</name>
    <name type="common">White poplar</name>
    <dbReference type="NCBI Taxonomy" id="43335"/>
    <lineage>
        <taxon>Eukaryota</taxon>
        <taxon>Viridiplantae</taxon>
        <taxon>Streptophyta</taxon>
        <taxon>Embryophyta</taxon>
        <taxon>Tracheophyta</taxon>
        <taxon>Spermatophyta</taxon>
        <taxon>Magnoliopsida</taxon>
        <taxon>eudicotyledons</taxon>
        <taxon>Gunneridae</taxon>
        <taxon>Pentapetalae</taxon>
        <taxon>rosids</taxon>
        <taxon>fabids</taxon>
        <taxon>Malpighiales</taxon>
        <taxon>Salicaceae</taxon>
        <taxon>Saliceae</taxon>
        <taxon>Populus</taxon>
    </lineage>
</organism>
<dbReference type="Proteomes" id="UP000309997">
    <property type="component" value="Unassembled WGS sequence"/>
</dbReference>
<name>A0ACC4D2B4_POPAL</name>
<protein>
    <submittedName>
        <fullName evidence="1">Uncharacterized protein</fullName>
    </submittedName>
</protein>
<evidence type="ECO:0000313" key="1">
    <source>
        <dbReference type="EMBL" id="KAL3610896.1"/>
    </source>
</evidence>
<evidence type="ECO:0000313" key="2">
    <source>
        <dbReference type="Proteomes" id="UP000309997"/>
    </source>
</evidence>
<reference evidence="1 2" key="1">
    <citation type="journal article" date="2024" name="Plant Biotechnol. J.">
        <title>Genome and CRISPR/Cas9 system of a widespread forest tree (Populus alba) in the world.</title>
        <authorList>
            <person name="Liu Y.J."/>
            <person name="Jiang P.F."/>
            <person name="Han X.M."/>
            <person name="Li X.Y."/>
            <person name="Wang H.M."/>
            <person name="Wang Y.J."/>
            <person name="Wang X.X."/>
            <person name="Zeng Q.Y."/>
        </authorList>
    </citation>
    <scope>NUCLEOTIDE SEQUENCE [LARGE SCALE GENOMIC DNA]</scope>
    <source>
        <strain evidence="2">cv. PAL-ZL1</strain>
    </source>
</reference>
<gene>
    <name evidence="1" type="ORF">D5086_001916</name>
</gene>